<evidence type="ECO:0000256" key="1">
    <source>
        <dbReference type="SAM" id="SignalP"/>
    </source>
</evidence>
<dbReference type="EMBL" id="RJVO01000002">
    <property type="protein sequence ID" value="ROH92155.1"/>
    <property type="molecule type" value="Genomic_DNA"/>
</dbReference>
<feature type="chain" id="PRO_5018181761" description="Cytochrome c domain-containing protein" evidence="1">
    <location>
        <begin position="35"/>
        <end position="268"/>
    </location>
</feature>
<proteinExistence type="predicted"/>
<accession>A0A3N0VHG6</accession>
<reference evidence="2 3" key="1">
    <citation type="submission" date="2018-10" db="EMBL/GenBank/DDBJ databases">
        <authorList>
            <person name="Chen W.-M."/>
        </authorList>
    </citation>
    <scope>NUCLEOTIDE SEQUENCE [LARGE SCALE GENOMIC DNA]</scope>
    <source>
        <strain evidence="2 3">THS-13</strain>
    </source>
</reference>
<keyword evidence="1" id="KW-0732">Signal</keyword>
<comment type="caution">
    <text evidence="2">The sequence shown here is derived from an EMBL/GenBank/DDBJ whole genome shotgun (WGS) entry which is preliminary data.</text>
</comment>
<organism evidence="2 3">
    <name type="scientific">Stagnimonas aquatica</name>
    <dbReference type="NCBI Taxonomy" id="2689987"/>
    <lineage>
        <taxon>Bacteria</taxon>
        <taxon>Pseudomonadati</taxon>
        <taxon>Pseudomonadota</taxon>
        <taxon>Gammaproteobacteria</taxon>
        <taxon>Nevskiales</taxon>
        <taxon>Nevskiaceae</taxon>
        <taxon>Stagnimonas</taxon>
    </lineage>
</organism>
<dbReference type="InParanoid" id="A0A3N0VHG6"/>
<protein>
    <recommendedName>
        <fullName evidence="4">Cytochrome c domain-containing protein</fullName>
    </recommendedName>
</protein>
<sequence>MSLMDLKQRPLFRLTTARQAGWLLLLACALPAQAEPAFARLYKQQYGYTPSCNACHKDGGGTPNNAYGQQFKDAGENLAAFAKIAALDADGDGARNAEEALAKSNPGDAKSTPSSKGEWLDTASLIPREVQALFPGVREYLPRDAVLTDADLARAQALGAVLAKADENTIYIPLTDKKPVGTALIFPAEYQGKLFFLLLATDRQLKVTRVQPLNTAHVPAAAKSGVYASFQGLAVDQLPAGGGVGVDAAITTAVKKAGTLLYVRLKNA</sequence>
<dbReference type="AlphaFoldDB" id="A0A3N0VHG6"/>
<dbReference type="Proteomes" id="UP000282106">
    <property type="component" value="Unassembled WGS sequence"/>
</dbReference>
<evidence type="ECO:0008006" key="4">
    <source>
        <dbReference type="Google" id="ProtNLM"/>
    </source>
</evidence>
<name>A0A3N0VHG6_9GAMM</name>
<gene>
    <name evidence="2" type="ORF">ED208_07250</name>
</gene>
<evidence type="ECO:0000313" key="3">
    <source>
        <dbReference type="Proteomes" id="UP000282106"/>
    </source>
</evidence>
<feature type="signal peptide" evidence="1">
    <location>
        <begin position="1"/>
        <end position="34"/>
    </location>
</feature>
<keyword evidence="3" id="KW-1185">Reference proteome</keyword>
<evidence type="ECO:0000313" key="2">
    <source>
        <dbReference type="EMBL" id="ROH92155.1"/>
    </source>
</evidence>